<dbReference type="Proteomes" id="UP000249746">
    <property type="component" value="Unassembled WGS sequence"/>
</dbReference>
<name>A0A2W6MYU1_9HELI</name>
<evidence type="ECO:0000313" key="4">
    <source>
        <dbReference type="Proteomes" id="UP000249746"/>
    </source>
</evidence>
<protein>
    <submittedName>
        <fullName evidence="3">Uncharacterized protein</fullName>
    </submittedName>
</protein>
<dbReference type="EMBL" id="NBIU01000007">
    <property type="protein sequence ID" value="PZT48488.1"/>
    <property type="molecule type" value="Genomic_DNA"/>
</dbReference>
<evidence type="ECO:0000256" key="1">
    <source>
        <dbReference type="SAM" id="Coils"/>
    </source>
</evidence>
<comment type="caution">
    <text evidence="3">The sequence shown here is derived from an EMBL/GenBank/DDBJ whole genome shotgun (WGS) entry which is preliminary data.</text>
</comment>
<feature type="transmembrane region" description="Helical" evidence="2">
    <location>
        <begin position="6"/>
        <end position="25"/>
    </location>
</feature>
<proteinExistence type="predicted"/>
<keyword evidence="2" id="KW-1133">Transmembrane helix</keyword>
<dbReference type="RefSeq" id="WP_111229516.1">
    <property type="nucleotide sequence ID" value="NZ_NBIU01000007.1"/>
</dbReference>
<organism evidence="3 4">
    <name type="scientific">Helicobacter valdiviensis</name>
    <dbReference type="NCBI Taxonomy" id="1458358"/>
    <lineage>
        <taxon>Bacteria</taxon>
        <taxon>Pseudomonadati</taxon>
        <taxon>Campylobacterota</taxon>
        <taxon>Epsilonproteobacteria</taxon>
        <taxon>Campylobacterales</taxon>
        <taxon>Helicobacteraceae</taxon>
        <taxon>Helicobacter</taxon>
    </lineage>
</organism>
<dbReference type="AlphaFoldDB" id="A0A2W6MYU1"/>
<keyword evidence="2" id="KW-0812">Transmembrane</keyword>
<keyword evidence="1" id="KW-0175">Coiled coil</keyword>
<accession>A0A2W6MYU1</accession>
<evidence type="ECO:0000313" key="3">
    <source>
        <dbReference type="EMBL" id="PZT48488.1"/>
    </source>
</evidence>
<keyword evidence="2" id="KW-0472">Membrane</keyword>
<keyword evidence="4" id="KW-1185">Reference proteome</keyword>
<feature type="coiled-coil region" evidence="1">
    <location>
        <begin position="33"/>
        <end position="60"/>
    </location>
</feature>
<sequence>MDTLGAIFLFVVVLSPFVFVGFIFGRKYRQREIALLEKENAKQREEIRELLEKYTQLSIELAKII</sequence>
<reference evidence="3 4" key="1">
    <citation type="submission" date="2017-03" db="EMBL/GenBank/DDBJ databases">
        <title>Genomic and clinical evidence uncovers the enterohepatic species Helicobacter valdiviensis as a potential human intestinal pathogen.</title>
        <authorList>
            <person name="Fresia P."/>
            <person name="Jara R."/>
            <person name="Sierra R."/>
            <person name="Ferres I."/>
            <person name="Greif G."/>
            <person name="Iraola G."/>
            <person name="Collado L."/>
        </authorList>
    </citation>
    <scope>NUCLEOTIDE SEQUENCE [LARGE SCALE GENOMIC DNA]</scope>
    <source>
        <strain evidence="3 4">WBE14</strain>
    </source>
</reference>
<gene>
    <name evidence="3" type="ORF">B6S12_03940</name>
</gene>
<evidence type="ECO:0000256" key="2">
    <source>
        <dbReference type="SAM" id="Phobius"/>
    </source>
</evidence>